<dbReference type="PANTHER" id="PTHR43004:SF8">
    <property type="entry name" value="FAD-BINDING DOMAIN-CONTAINING PROTEIN-RELATED"/>
    <property type="match status" value="1"/>
</dbReference>
<dbReference type="GO" id="GO:0071949">
    <property type="term" value="F:FAD binding"/>
    <property type="evidence" value="ECO:0007669"/>
    <property type="project" value="InterPro"/>
</dbReference>
<evidence type="ECO:0000259" key="3">
    <source>
        <dbReference type="Pfam" id="PF01494"/>
    </source>
</evidence>
<keyword evidence="5" id="KW-1185">Reference proteome</keyword>
<evidence type="ECO:0000313" key="5">
    <source>
        <dbReference type="Proteomes" id="UP000241229"/>
    </source>
</evidence>
<reference evidence="4 5" key="1">
    <citation type="submission" date="2018-03" db="EMBL/GenBank/DDBJ databases">
        <title>The draft genome of Mesorhizobium sp. 6GN-30.</title>
        <authorList>
            <person name="Liu L."/>
            <person name="Li L."/>
            <person name="Wang T."/>
            <person name="Zhang X."/>
            <person name="Liang L."/>
        </authorList>
    </citation>
    <scope>NUCLEOTIDE SEQUENCE [LARGE SCALE GENOMIC DNA]</scope>
    <source>
        <strain evidence="4 5">6GN30</strain>
    </source>
</reference>
<evidence type="ECO:0000256" key="2">
    <source>
        <dbReference type="ARBA" id="ARBA00022827"/>
    </source>
</evidence>
<name>A0A2P7SRX1_9HYPH</name>
<dbReference type="InterPro" id="IPR036188">
    <property type="entry name" value="FAD/NAD-bd_sf"/>
</dbReference>
<dbReference type="EMBL" id="PXYK01000002">
    <property type="protein sequence ID" value="PSJ65238.1"/>
    <property type="molecule type" value="Genomic_DNA"/>
</dbReference>
<proteinExistence type="predicted"/>
<dbReference type="PROSITE" id="PS51257">
    <property type="entry name" value="PROKAR_LIPOPROTEIN"/>
    <property type="match status" value="1"/>
</dbReference>
<dbReference type="InterPro" id="IPR002938">
    <property type="entry name" value="FAD-bd"/>
</dbReference>
<dbReference type="Gene3D" id="3.30.9.10">
    <property type="entry name" value="D-Amino Acid Oxidase, subunit A, domain 2"/>
    <property type="match status" value="1"/>
</dbReference>
<dbReference type="Gene3D" id="3.50.50.60">
    <property type="entry name" value="FAD/NAD(P)-binding domain"/>
    <property type="match status" value="1"/>
</dbReference>
<keyword evidence="1" id="KW-0285">Flavoprotein</keyword>
<dbReference type="Pfam" id="PF21274">
    <property type="entry name" value="Rng_hyd_C"/>
    <property type="match status" value="1"/>
</dbReference>
<dbReference type="RefSeq" id="WP_106770578.1">
    <property type="nucleotide sequence ID" value="NZ_PXYK01000002.1"/>
</dbReference>
<dbReference type="AlphaFoldDB" id="A0A2P7SRX1"/>
<dbReference type="GO" id="GO:0016709">
    <property type="term" value="F:oxidoreductase activity, acting on paired donors, with incorporation or reduction of molecular oxygen, NAD(P)H as one donor, and incorporation of one atom of oxygen"/>
    <property type="evidence" value="ECO:0007669"/>
    <property type="project" value="UniProtKB-ARBA"/>
</dbReference>
<keyword evidence="2" id="KW-0274">FAD</keyword>
<comment type="caution">
    <text evidence="4">The sequence shown here is derived from an EMBL/GenBank/DDBJ whole genome shotgun (WGS) entry which is preliminary data.</text>
</comment>
<feature type="domain" description="FAD-binding" evidence="3">
    <location>
        <begin position="6"/>
        <end position="375"/>
    </location>
</feature>
<dbReference type="Proteomes" id="UP000241229">
    <property type="component" value="Unassembled WGS sequence"/>
</dbReference>
<dbReference type="PANTHER" id="PTHR43004">
    <property type="entry name" value="TRK SYSTEM POTASSIUM UPTAKE PROTEIN"/>
    <property type="match status" value="1"/>
</dbReference>
<accession>A0A2P7SRX1</accession>
<dbReference type="Gene3D" id="3.40.30.120">
    <property type="match status" value="1"/>
</dbReference>
<gene>
    <name evidence="4" type="ORF">C7I84_02515</name>
</gene>
<dbReference type="PRINTS" id="PR00420">
    <property type="entry name" value="RNGMNOXGNASE"/>
</dbReference>
<organism evidence="4 5">
    <name type="scientific">Kumtagia ephedrae</name>
    <dbReference type="NCBI Taxonomy" id="2116701"/>
    <lineage>
        <taxon>Bacteria</taxon>
        <taxon>Pseudomonadati</taxon>
        <taxon>Pseudomonadota</taxon>
        <taxon>Alphaproteobacteria</taxon>
        <taxon>Hyphomicrobiales</taxon>
        <taxon>Phyllobacteriaceae</taxon>
        <taxon>Kumtagia</taxon>
    </lineage>
</organism>
<dbReference type="OrthoDB" id="9791689at2"/>
<evidence type="ECO:0000313" key="4">
    <source>
        <dbReference type="EMBL" id="PSJ65238.1"/>
    </source>
</evidence>
<sequence>MRERRVPVLIVGGGGCGLSSSIALSELGIESLLVERHPSPGRLPKARYLNQRTMEVFRQLGIADAVYSRSMPLRYISRIRWCTSLAGDGPLDRRTFYAIDSFGGGPLTAYAADSPCESTLYPQVRLEPLLRTEAEVRNPTGLLYNHELVTLEQDRGVVRAQIRNRASGDEQTVVADYVIAADGGRTIGPIVGSRLTGAANLAEMVTVYFRADLSQWWDDDHAMTTWFVNPEGGSWSSGVLGKLGPTKFDRHSEEWMFHFSFRPDDPARFDEASLLPRMRELLKLPDLQPDIIGIGHWTVEGVLADRYRFGRVFLAGDAAHRHPPTTGLGLNSAVQDAHNLAWKLSAVLKGQACDGLLDSYEVERRPVANRNVKWALLTFQNHQLTDVGIGLVRGDGEASRRNFAAFFADDDEGRTRRARLHQVIGVQRMEWQAHDLEIGFRYDQGAMVADGTFPPERDPMGGRYVPTTRPGHRLPHAWLERDGKRLSTLDLAGAGEFVLITGTDGAGWRDAAMAIAARSGVALKVVSVGDSGDCVDAERAWLRLREVNEDGAILVRPDNHVGWRSFSAQADPVAVLDDALGKILSRPAADRSAAARAGRLAAA</sequence>
<protein>
    <submittedName>
        <fullName evidence="4">Aromatic ring hydroxylase</fullName>
    </submittedName>
</protein>
<dbReference type="Pfam" id="PF01494">
    <property type="entry name" value="FAD_binding_3"/>
    <property type="match status" value="1"/>
</dbReference>
<evidence type="ECO:0000256" key="1">
    <source>
        <dbReference type="ARBA" id="ARBA00022630"/>
    </source>
</evidence>
<dbReference type="InterPro" id="IPR050641">
    <property type="entry name" value="RIFMO-like"/>
</dbReference>
<dbReference type="SUPFAM" id="SSF51905">
    <property type="entry name" value="FAD/NAD(P)-binding domain"/>
    <property type="match status" value="1"/>
</dbReference>